<dbReference type="SUPFAM" id="SSF50156">
    <property type="entry name" value="PDZ domain-like"/>
    <property type="match status" value="1"/>
</dbReference>
<keyword evidence="9" id="KW-1185">Reference proteome</keyword>
<feature type="domain" description="PDZ" evidence="7">
    <location>
        <begin position="114"/>
        <end position="196"/>
    </location>
</feature>
<dbReference type="Gene3D" id="3.90.226.10">
    <property type="entry name" value="2-enoyl-CoA Hydratase, Chain A, domain 1"/>
    <property type="match status" value="1"/>
</dbReference>
<dbReference type="Pfam" id="PF17820">
    <property type="entry name" value="PDZ_6"/>
    <property type="match status" value="1"/>
</dbReference>
<dbReference type="InterPro" id="IPR036034">
    <property type="entry name" value="PDZ_sf"/>
</dbReference>
<dbReference type="Pfam" id="PF22694">
    <property type="entry name" value="CtpB_N-like"/>
    <property type="match status" value="1"/>
</dbReference>
<evidence type="ECO:0000256" key="5">
    <source>
        <dbReference type="RuleBase" id="RU004404"/>
    </source>
</evidence>
<dbReference type="Gene3D" id="3.30.750.44">
    <property type="match status" value="1"/>
</dbReference>
<dbReference type="InterPro" id="IPR001478">
    <property type="entry name" value="PDZ"/>
</dbReference>
<keyword evidence="6" id="KW-1133">Transmembrane helix</keyword>
<feature type="transmembrane region" description="Helical" evidence="6">
    <location>
        <begin position="15"/>
        <end position="35"/>
    </location>
</feature>
<evidence type="ECO:0000259" key="7">
    <source>
        <dbReference type="PROSITE" id="PS50106"/>
    </source>
</evidence>
<keyword evidence="6" id="KW-0812">Transmembrane</keyword>
<dbReference type="RefSeq" id="WP_307487516.1">
    <property type="nucleotide sequence ID" value="NZ_JAUSUF010000012.1"/>
</dbReference>
<comment type="caution">
    <text evidence="8">The sequence shown here is derived from an EMBL/GenBank/DDBJ whole genome shotgun (WGS) entry which is preliminary data.</text>
</comment>
<dbReference type="GO" id="GO:0006508">
    <property type="term" value="P:proteolysis"/>
    <property type="evidence" value="ECO:0007669"/>
    <property type="project" value="UniProtKB-KW"/>
</dbReference>
<dbReference type="InterPro" id="IPR004447">
    <property type="entry name" value="Peptidase_S41A"/>
</dbReference>
<dbReference type="InterPro" id="IPR029045">
    <property type="entry name" value="ClpP/crotonase-like_dom_sf"/>
</dbReference>
<dbReference type="CDD" id="cd07560">
    <property type="entry name" value="Peptidase_S41_CPP"/>
    <property type="match status" value="1"/>
</dbReference>
<evidence type="ECO:0000313" key="9">
    <source>
        <dbReference type="Proteomes" id="UP001228504"/>
    </source>
</evidence>
<dbReference type="Proteomes" id="UP001228504">
    <property type="component" value="Unassembled WGS sequence"/>
</dbReference>
<keyword evidence="4 5" id="KW-0720">Serine protease</keyword>
<gene>
    <name evidence="8" type="ORF">J2S18_002724</name>
</gene>
<keyword evidence="6" id="KW-0472">Membrane</keyword>
<evidence type="ECO:0000256" key="1">
    <source>
        <dbReference type="ARBA" id="ARBA00009179"/>
    </source>
</evidence>
<dbReference type="EMBL" id="JAUSUF010000012">
    <property type="protein sequence ID" value="MDQ0150754.1"/>
    <property type="molecule type" value="Genomic_DNA"/>
</dbReference>
<keyword evidence="2 5" id="KW-0645">Protease</keyword>
<dbReference type="InterPro" id="IPR041489">
    <property type="entry name" value="PDZ_6"/>
</dbReference>
<dbReference type="SMART" id="SM00228">
    <property type="entry name" value="PDZ"/>
    <property type="match status" value="1"/>
</dbReference>
<evidence type="ECO:0000256" key="6">
    <source>
        <dbReference type="SAM" id="Phobius"/>
    </source>
</evidence>
<evidence type="ECO:0000313" key="8">
    <source>
        <dbReference type="EMBL" id="MDQ0150754.1"/>
    </source>
</evidence>
<reference evidence="8 9" key="1">
    <citation type="submission" date="2023-07" db="EMBL/GenBank/DDBJ databases">
        <title>Genomic Encyclopedia of Type Strains, Phase IV (KMG-IV): sequencing the most valuable type-strain genomes for metagenomic binning, comparative biology and taxonomic classification.</title>
        <authorList>
            <person name="Goeker M."/>
        </authorList>
    </citation>
    <scope>NUCLEOTIDE SEQUENCE [LARGE SCALE GENOMIC DNA]</scope>
    <source>
        <strain evidence="8 9">DSM 20694</strain>
    </source>
</reference>
<organism evidence="8 9">
    <name type="scientific">Eubacterium multiforme</name>
    <dbReference type="NCBI Taxonomy" id="83339"/>
    <lineage>
        <taxon>Bacteria</taxon>
        <taxon>Bacillati</taxon>
        <taxon>Bacillota</taxon>
        <taxon>Clostridia</taxon>
        <taxon>Eubacteriales</taxon>
        <taxon>Eubacteriaceae</taxon>
        <taxon>Eubacterium</taxon>
    </lineage>
</organism>
<dbReference type="Gene3D" id="2.30.42.10">
    <property type="match status" value="1"/>
</dbReference>
<dbReference type="InterPro" id="IPR005151">
    <property type="entry name" value="Tail-specific_protease"/>
</dbReference>
<dbReference type="PROSITE" id="PS50106">
    <property type="entry name" value="PDZ"/>
    <property type="match status" value="1"/>
</dbReference>
<proteinExistence type="inferred from homology"/>
<dbReference type="SMART" id="SM00245">
    <property type="entry name" value="TSPc"/>
    <property type="match status" value="1"/>
</dbReference>
<dbReference type="GO" id="GO:0004252">
    <property type="term" value="F:serine-type endopeptidase activity"/>
    <property type="evidence" value="ECO:0007669"/>
    <property type="project" value="UniProtKB-EC"/>
</dbReference>
<dbReference type="PANTHER" id="PTHR32060">
    <property type="entry name" value="TAIL-SPECIFIC PROTEASE"/>
    <property type="match status" value="1"/>
</dbReference>
<dbReference type="NCBIfam" id="TIGR00225">
    <property type="entry name" value="prc"/>
    <property type="match status" value="1"/>
</dbReference>
<evidence type="ECO:0000256" key="2">
    <source>
        <dbReference type="ARBA" id="ARBA00022670"/>
    </source>
</evidence>
<dbReference type="Pfam" id="PF03572">
    <property type="entry name" value="Peptidase_S41"/>
    <property type="match status" value="1"/>
</dbReference>
<dbReference type="InterPro" id="IPR055210">
    <property type="entry name" value="CtpA/B_N"/>
</dbReference>
<dbReference type="SUPFAM" id="SSF52096">
    <property type="entry name" value="ClpP/crotonase"/>
    <property type="match status" value="1"/>
</dbReference>
<dbReference type="CDD" id="cd06782">
    <property type="entry name" value="cpPDZ_CPP-like"/>
    <property type="match status" value="1"/>
</dbReference>
<dbReference type="EC" id="3.4.21.102" evidence="8"/>
<name>A0ABT9UWQ6_9FIRM</name>
<evidence type="ECO:0000256" key="4">
    <source>
        <dbReference type="ARBA" id="ARBA00022825"/>
    </source>
</evidence>
<protein>
    <submittedName>
        <fullName evidence="8">Carboxyl-terminal processing protease</fullName>
        <ecNumber evidence="8">3.4.21.102</ecNumber>
    </submittedName>
</protein>
<sequence>MKPYGDNGNKGNKRIYYGIIGAILVVILCFGSFYLGNFAATKGVVLPSANSKVESTFKGFDDIGKYKELFEVRKALIKNYDGEIDDNKLLQGAIKGMVNSLGDPYTIYMNSDEYKKFNEQNSGEYMGIGVFVGVKDGKVTIIAPIDGSPAAKAGLKSNDVILAVNGKKVGGDVEKVTSLIKGKKKEEVTLTIQRKGEKPFDVKVMRDVIKTDSVAGKMLEKNVGYIQIASFNAGVTKDFKSEIEKLKAKGMKKMILDLRGNPGGYLSEAVGVASQFIPKGKIITYTVDKYNNRAEEVSKGGIAEGMPLVVLVNGGSASASEVVTGALRDYDAATIIGTNTFGKGIVQAPVEFKDGSALKVTVSKYYTPDGENINHKGIKPNIVVELPKNFLDKPYNIKNDSQLNKALEVINKK</sequence>
<keyword evidence="3 5" id="KW-0378">Hydrolase</keyword>
<dbReference type="PANTHER" id="PTHR32060:SF30">
    <property type="entry name" value="CARBOXY-TERMINAL PROCESSING PROTEASE CTPA"/>
    <property type="match status" value="1"/>
</dbReference>
<comment type="similarity">
    <text evidence="1 5">Belongs to the peptidase S41A family.</text>
</comment>
<evidence type="ECO:0000256" key="3">
    <source>
        <dbReference type="ARBA" id="ARBA00022801"/>
    </source>
</evidence>
<accession>A0ABT9UWQ6</accession>